<evidence type="ECO:0000256" key="4">
    <source>
        <dbReference type="ARBA" id="ARBA00022989"/>
    </source>
</evidence>
<keyword evidence="2" id="KW-1003">Cell membrane</keyword>
<sequence length="147" mass="16108">MQRDRPDLDQQHLQSKQQAVKFIWSQLILTIGLSLLWLCFDVVKAYSSLAGGTIATVASAWFAYKVFRVSPHSEAVTMIASAYTGEIYKILLTGALFICAFVLIRPVSALALLITYFVIHMTPALVSVISDAGNGAGTIKEKREKDG</sequence>
<proteinExistence type="predicted"/>
<feature type="transmembrane region" description="Helical" evidence="6">
    <location>
        <begin position="87"/>
        <end position="104"/>
    </location>
</feature>
<evidence type="ECO:0000313" key="7">
    <source>
        <dbReference type="EMBL" id="VAW53240.1"/>
    </source>
</evidence>
<evidence type="ECO:0000256" key="6">
    <source>
        <dbReference type="SAM" id="Phobius"/>
    </source>
</evidence>
<gene>
    <name evidence="7" type="ORF">MNBD_GAMMA05-1150</name>
</gene>
<name>A0A3B0WL32_9ZZZZ</name>
<keyword evidence="4 6" id="KW-1133">Transmembrane helix</keyword>
<evidence type="ECO:0000256" key="5">
    <source>
        <dbReference type="ARBA" id="ARBA00023136"/>
    </source>
</evidence>
<keyword evidence="5 6" id="KW-0472">Membrane</keyword>
<feature type="transmembrane region" description="Helical" evidence="6">
    <location>
        <begin position="110"/>
        <end position="133"/>
    </location>
</feature>
<accession>A0A3B0WL32</accession>
<evidence type="ECO:0008006" key="8">
    <source>
        <dbReference type="Google" id="ProtNLM"/>
    </source>
</evidence>
<evidence type="ECO:0000256" key="3">
    <source>
        <dbReference type="ARBA" id="ARBA00022692"/>
    </source>
</evidence>
<organism evidence="7">
    <name type="scientific">hydrothermal vent metagenome</name>
    <dbReference type="NCBI Taxonomy" id="652676"/>
    <lineage>
        <taxon>unclassified sequences</taxon>
        <taxon>metagenomes</taxon>
        <taxon>ecological metagenomes</taxon>
    </lineage>
</organism>
<dbReference type="InterPro" id="IPR005598">
    <property type="entry name" value="ATP_synth_I"/>
</dbReference>
<dbReference type="AlphaFoldDB" id="A0A3B0WL32"/>
<dbReference type="EMBL" id="UOFE01000033">
    <property type="protein sequence ID" value="VAW53240.1"/>
    <property type="molecule type" value="Genomic_DNA"/>
</dbReference>
<dbReference type="Pfam" id="PF03899">
    <property type="entry name" value="ATP-synt_I"/>
    <property type="match status" value="1"/>
</dbReference>
<protein>
    <recommendedName>
        <fullName evidence="8">ATP synthase protein I</fullName>
    </recommendedName>
</protein>
<evidence type="ECO:0000256" key="1">
    <source>
        <dbReference type="ARBA" id="ARBA00004651"/>
    </source>
</evidence>
<keyword evidence="3 6" id="KW-0812">Transmembrane</keyword>
<dbReference type="GO" id="GO:0005886">
    <property type="term" value="C:plasma membrane"/>
    <property type="evidence" value="ECO:0007669"/>
    <property type="project" value="UniProtKB-SubCell"/>
</dbReference>
<evidence type="ECO:0000256" key="2">
    <source>
        <dbReference type="ARBA" id="ARBA00022475"/>
    </source>
</evidence>
<feature type="transmembrane region" description="Helical" evidence="6">
    <location>
        <begin position="46"/>
        <end position="67"/>
    </location>
</feature>
<comment type="subcellular location">
    <subcellularLocation>
        <location evidence="1">Cell membrane</location>
        <topology evidence="1">Multi-pass membrane protein</topology>
    </subcellularLocation>
</comment>
<feature type="transmembrane region" description="Helical" evidence="6">
    <location>
        <begin position="21"/>
        <end position="40"/>
    </location>
</feature>
<reference evidence="7" key="1">
    <citation type="submission" date="2018-06" db="EMBL/GenBank/DDBJ databases">
        <authorList>
            <person name="Zhirakovskaya E."/>
        </authorList>
    </citation>
    <scope>NUCLEOTIDE SEQUENCE</scope>
</reference>